<gene>
    <name evidence="2" type="ORF">E8A74_09420</name>
</gene>
<evidence type="ECO:0000313" key="2">
    <source>
        <dbReference type="EMBL" id="TKD10223.1"/>
    </source>
</evidence>
<feature type="transmembrane region" description="Helical" evidence="1">
    <location>
        <begin position="41"/>
        <end position="59"/>
    </location>
</feature>
<comment type="caution">
    <text evidence="2">The sequence shown here is derived from an EMBL/GenBank/DDBJ whole genome shotgun (WGS) entry which is preliminary data.</text>
</comment>
<reference evidence="2 3" key="1">
    <citation type="submission" date="2019-04" db="EMBL/GenBank/DDBJ databases">
        <authorList>
            <person name="Li Y."/>
            <person name="Wang J."/>
        </authorList>
    </citation>
    <scope>NUCLEOTIDE SEQUENCE [LARGE SCALE GENOMIC DNA]</scope>
    <source>
        <strain evidence="2 3">DSM 14668</strain>
    </source>
</reference>
<name>A0A4U1JG01_9BACT</name>
<organism evidence="2 3">
    <name type="scientific">Polyangium fumosum</name>
    <dbReference type="NCBI Taxonomy" id="889272"/>
    <lineage>
        <taxon>Bacteria</taxon>
        <taxon>Pseudomonadati</taxon>
        <taxon>Myxococcota</taxon>
        <taxon>Polyangia</taxon>
        <taxon>Polyangiales</taxon>
        <taxon>Polyangiaceae</taxon>
        <taxon>Polyangium</taxon>
    </lineage>
</organism>
<dbReference type="EMBL" id="SSMQ01000007">
    <property type="protein sequence ID" value="TKD10223.1"/>
    <property type="molecule type" value="Genomic_DNA"/>
</dbReference>
<protein>
    <submittedName>
        <fullName evidence="2">Uncharacterized protein</fullName>
    </submittedName>
</protein>
<proteinExistence type="predicted"/>
<keyword evidence="1" id="KW-0472">Membrane</keyword>
<evidence type="ECO:0000313" key="3">
    <source>
        <dbReference type="Proteomes" id="UP000309215"/>
    </source>
</evidence>
<keyword evidence="1" id="KW-1133">Transmembrane helix</keyword>
<keyword evidence="3" id="KW-1185">Reference proteome</keyword>
<dbReference type="Proteomes" id="UP000309215">
    <property type="component" value="Unassembled WGS sequence"/>
</dbReference>
<dbReference type="AlphaFoldDB" id="A0A4U1JG01"/>
<sequence>MNRTEVPSTVTAWKRYAVALLSAGLGLGAHALLMPAVGNAVPFITLFFAVVLSGWYGEFRAGMLADARRRLQRGLVFPSVR</sequence>
<evidence type="ECO:0000256" key="1">
    <source>
        <dbReference type="SAM" id="Phobius"/>
    </source>
</evidence>
<keyword evidence="1" id="KW-0812">Transmembrane</keyword>
<accession>A0A4U1JG01</accession>